<organism evidence="1 2">
    <name type="scientific">Daphnia pulex</name>
    <name type="common">Water flea</name>
    <dbReference type="NCBI Taxonomy" id="6669"/>
    <lineage>
        <taxon>Eukaryota</taxon>
        <taxon>Metazoa</taxon>
        <taxon>Ecdysozoa</taxon>
        <taxon>Arthropoda</taxon>
        <taxon>Crustacea</taxon>
        <taxon>Branchiopoda</taxon>
        <taxon>Diplostraca</taxon>
        <taxon>Cladocera</taxon>
        <taxon>Anomopoda</taxon>
        <taxon>Daphniidae</taxon>
        <taxon>Daphnia</taxon>
    </lineage>
</organism>
<gene>
    <name evidence="1" type="ORF">DAPPUDRAFT_98857</name>
</gene>
<sequence>MHSCVVGVSQTVFTKAAKYVEALYTYRNNNRKVTGIQLPFTSCLRRTLPDFYYYDDEFKNVAQFSRVRPENFFDFGALVFITREIDALPIHSDETRGVDSMESHEFLPDTSPGRENPNVFINTQQFQAGGLLLSRYSDEHHDFSIEQVRAILASAGQLAPTETNNGPAGQVTGLQTPNIRNPVLIHSDEHDFSDEVSLLGILPNAQQQSSTIPMASSTTGTAAVGQEPNRGKRIFNKQPDERYIVSARPGKQVIIRTGSIPGSPIQTTSIHKATYGHSDEHDDYSDEVRSILAPPTAQNNVNVPANNNGGRITANIPGSVYRLRSNRPASLPWREGEDDVQVQIDPVTKQVVNIRTELRDSLEHDVDFSDAITSRIVVSPTLVVSPVNTNGNVQPTPLNGRLLSLHSDELYDDSYEVKVNLNRPNGQNLTGPVHFISRHSDEHDDSLEMVRGIPSAGQVRSVLPVQTAVNGERFIVGNDEVDDFSLEDYHDAVRSGRTQLPIASAGGFPTVTTGVEHLLRHSDEHDSSSIELIRSLGNLPGIAQSPMVQQQGVQGVQLIQKHSSELDDTSVEVVLVRNQTGSGLHLISQNSDEHDISLEVVRPVLNPQTGQNPAAVTPVQGLQVISRHSHEDDDISLEVQLIRNETAPGHVTRVLKHSDEHYDAILNLQNGQVAAGVRPVQSQMIPGEHLLRHSDEVDDISLELHHVTSGIIPPPITVGGIVPAVPAATGVEHRLTHSSDERDISLEDVIGRAPGVPIASQVGMIQLAPAQQQGLQQLRDSDEHDNSKERLGQLLLSGNLNGSVTLTRDSVERDDLSLEVDINLLPEIQRLFRNVKIDGAPLPEVQSPPASAAVTVAPVTGAPVAAVNNQGNQAIQRMSRLLKQNVTLELREILANPVFQQKIQELDRRLKSAPDSRGKRLIEKYAEALALSSSSPSSHFNSAATSPTINSCLYLSLLITYWVSLWL</sequence>
<evidence type="ECO:0000313" key="2">
    <source>
        <dbReference type="Proteomes" id="UP000000305"/>
    </source>
</evidence>
<name>E9G4K8_DAPPU</name>
<reference evidence="1 2" key="1">
    <citation type="journal article" date="2011" name="Science">
        <title>The ecoresponsive genome of Daphnia pulex.</title>
        <authorList>
            <person name="Colbourne J.K."/>
            <person name="Pfrender M.E."/>
            <person name="Gilbert D."/>
            <person name="Thomas W.K."/>
            <person name="Tucker A."/>
            <person name="Oakley T.H."/>
            <person name="Tokishita S."/>
            <person name="Aerts A."/>
            <person name="Arnold G.J."/>
            <person name="Basu M.K."/>
            <person name="Bauer D.J."/>
            <person name="Caceres C.E."/>
            <person name="Carmel L."/>
            <person name="Casola C."/>
            <person name="Choi J.H."/>
            <person name="Detter J.C."/>
            <person name="Dong Q."/>
            <person name="Dusheyko S."/>
            <person name="Eads B.D."/>
            <person name="Frohlich T."/>
            <person name="Geiler-Samerotte K.A."/>
            <person name="Gerlach D."/>
            <person name="Hatcher P."/>
            <person name="Jogdeo S."/>
            <person name="Krijgsveld J."/>
            <person name="Kriventseva E.V."/>
            <person name="Kultz D."/>
            <person name="Laforsch C."/>
            <person name="Lindquist E."/>
            <person name="Lopez J."/>
            <person name="Manak J.R."/>
            <person name="Muller J."/>
            <person name="Pangilinan J."/>
            <person name="Patwardhan R.P."/>
            <person name="Pitluck S."/>
            <person name="Pritham E.J."/>
            <person name="Rechtsteiner A."/>
            <person name="Rho M."/>
            <person name="Rogozin I.B."/>
            <person name="Sakarya O."/>
            <person name="Salamov A."/>
            <person name="Schaack S."/>
            <person name="Shapiro H."/>
            <person name="Shiga Y."/>
            <person name="Skalitzky C."/>
            <person name="Smith Z."/>
            <person name="Souvorov A."/>
            <person name="Sung W."/>
            <person name="Tang Z."/>
            <person name="Tsuchiya D."/>
            <person name="Tu H."/>
            <person name="Vos H."/>
            <person name="Wang M."/>
            <person name="Wolf Y.I."/>
            <person name="Yamagata H."/>
            <person name="Yamada T."/>
            <person name="Ye Y."/>
            <person name="Shaw J.R."/>
            <person name="Andrews J."/>
            <person name="Crease T.J."/>
            <person name="Tang H."/>
            <person name="Lucas S.M."/>
            <person name="Robertson H.M."/>
            <person name="Bork P."/>
            <person name="Koonin E.V."/>
            <person name="Zdobnov E.M."/>
            <person name="Grigoriev I.V."/>
            <person name="Lynch M."/>
            <person name="Boore J.L."/>
        </authorList>
    </citation>
    <scope>NUCLEOTIDE SEQUENCE [LARGE SCALE GENOMIC DNA]</scope>
</reference>
<dbReference type="InParanoid" id="E9G4K8"/>
<dbReference type="AlphaFoldDB" id="E9G4K8"/>
<dbReference type="Proteomes" id="UP000000305">
    <property type="component" value="Unassembled WGS sequence"/>
</dbReference>
<evidence type="ECO:0000313" key="1">
    <source>
        <dbReference type="EMBL" id="EFX85539.1"/>
    </source>
</evidence>
<keyword evidence="2" id="KW-1185">Reference proteome</keyword>
<dbReference type="KEGG" id="dpx:DAPPUDRAFT_98857"/>
<proteinExistence type="predicted"/>
<dbReference type="OrthoDB" id="6360140at2759"/>
<dbReference type="HOGENOM" id="CLU_306357_0_0_1"/>
<accession>E9G4K8</accession>
<dbReference type="EMBL" id="GL732532">
    <property type="protein sequence ID" value="EFX85539.1"/>
    <property type="molecule type" value="Genomic_DNA"/>
</dbReference>
<protein>
    <submittedName>
        <fullName evidence="1">Uncharacterized protein</fullName>
    </submittedName>
</protein>